<dbReference type="Proteomes" id="UP001164305">
    <property type="component" value="Chromosome"/>
</dbReference>
<sequence>MSTTDHSAGPAAPDDAATSASGEPAADDLGRAPEARPDAADFDFEAEALAHLDSLYGGALRMTRNPQDAEDLVQETFLKAFRARDRFTPGTNLRAWLYRIMTNTYISSYRSKQRRPQESWSEDVTDYQLAEAGSHSSEGLRSAEAEALDRLPDSAVKEALASLREDYRMAVYLADVEGFAYKEIAEIMETPIGTVMSRLHRGRRQLRELLADHAREIGMVRDESRSRREETA</sequence>
<dbReference type="Gene3D" id="1.10.10.10">
    <property type="entry name" value="Winged helix-like DNA-binding domain superfamily/Winged helix DNA-binding domain"/>
    <property type="match status" value="1"/>
</dbReference>
<name>A0ABY6FYN5_9MICO</name>
<dbReference type="CDD" id="cd06171">
    <property type="entry name" value="Sigma70_r4"/>
    <property type="match status" value="1"/>
</dbReference>
<dbReference type="InterPro" id="IPR013325">
    <property type="entry name" value="RNA_pol_sigma_r2"/>
</dbReference>
<keyword evidence="2 6" id="KW-0805">Transcription regulation</keyword>
<dbReference type="InterPro" id="IPR013324">
    <property type="entry name" value="RNA_pol_sigma_r3/r4-like"/>
</dbReference>
<keyword evidence="4 6" id="KW-0238">DNA-binding</keyword>
<dbReference type="Pfam" id="PF08281">
    <property type="entry name" value="Sigma70_r4_2"/>
    <property type="match status" value="1"/>
</dbReference>
<organism evidence="10 11">
    <name type="scientific">Brachybacterium huguangmaarense</name>
    <dbReference type="NCBI Taxonomy" id="1652028"/>
    <lineage>
        <taxon>Bacteria</taxon>
        <taxon>Bacillati</taxon>
        <taxon>Actinomycetota</taxon>
        <taxon>Actinomycetes</taxon>
        <taxon>Micrococcales</taxon>
        <taxon>Dermabacteraceae</taxon>
        <taxon>Brachybacterium</taxon>
    </lineage>
</organism>
<dbReference type="SUPFAM" id="SSF88946">
    <property type="entry name" value="Sigma2 domain of RNA polymerase sigma factors"/>
    <property type="match status" value="1"/>
</dbReference>
<evidence type="ECO:0000259" key="8">
    <source>
        <dbReference type="Pfam" id="PF04542"/>
    </source>
</evidence>
<feature type="domain" description="RNA polymerase sigma-70 region 2" evidence="8">
    <location>
        <begin position="50"/>
        <end position="115"/>
    </location>
</feature>
<dbReference type="InterPro" id="IPR014293">
    <property type="entry name" value="RNA_pol_sigma70_actinobac"/>
</dbReference>
<reference evidence="10" key="1">
    <citation type="submission" date="2022-10" db="EMBL/GenBank/DDBJ databases">
        <title>Whole-Genome Sequencing of Brachybacterium huguangmaarense BRM-3, Isolated from Betula schmidtii.</title>
        <authorList>
            <person name="Haam D."/>
        </authorList>
    </citation>
    <scope>NUCLEOTIDE SEQUENCE</scope>
    <source>
        <strain evidence="10">BRM-3</strain>
    </source>
</reference>
<proteinExistence type="inferred from homology"/>
<evidence type="ECO:0000256" key="7">
    <source>
        <dbReference type="SAM" id="MobiDB-lite"/>
    </source>
</evidence>
<dbReference type="NCBIfam" id="TIGR02947">
    <property type="entry name" value="SigH_actino"/>
    <property type="match status" value="1"/>
</dbReference>
<dbReference type="RefSeq" id="WP_263593158.1">
    <property type="nucleotide sequence ID" value="NZ_CP107020.1"/>
</dbReference>
<feature type="compositionally biased region" description="Basic and acidic residues" evidence="7">
    <location>
        <begin position="28"/>
        <end position="37"/>
    </location>
</feature>
<dbReference type="InterPro" id="IPR000838">
    <property type="entry name" value="RNA_pol_sigma70_ECF_CS"/>
</dbReference>
<keyword evidence="3 6" id="KW-0731">Sigma factor</keyword>
<evidence type="ECO:0000256" key="2">
    <source>
        <dbReference type="ARBA" id="ARBA00023015"/>
    </source>
</evidence>
<dbReference type="SUPFAM" id="SSF88659">
    <property type="entry name" value="Sigma3 and sigma4 domains of RNA polymerase sigma factors"/>
    <property type="match status" value="1"/>
</dbReference>
<feature type="domain" description="RNA polymerase sigma factor 70 region 4 type 2" evidence="9">
    <location>
        <begin position="155"/>
        <end position="206"/>
    </location>
</feature>
<dbReference type="NCBIfam" id="TIGR02937">
    <property type="entry name" value="sigma70-ECF"/>
    <property type="match status" value="1"/>
</dbReference>
<dbReference type="InterPro" id="IPR036388">
    <property type="entry name" value="WH-like_DNA-bd_sf"/>
</dbReference>
<keyword evidence="11" id="KW-1185">Reference proteome</keyword>
<dbReference type="PROSITE" id="PS01063">
    <property type="entry name" value="SIGMA70_ECF"/>
    <property type="match status" value="1"/>
</dbReference>
<dbReference type="PANTHER" id="PTHR43133:SF59">
    <property type="entry name" value="ECF RNA POLYMERASE SIGMA FACTOR SIGR"/>
    <property type="match status" value="1"/>
</dbReference>
<dbReference type="EMBL" id="CP107020">
    <property type="protein sequence ID" value="UYG15945.1"/>
    <property type="molecule type" value="Genomic_DNA"/>
</dbReference>
<evidence type="ECO:0000256" key="4">
    <source>
        <dbReference type="ARBA" id="ARBA00023125"/>
    </source>
</evidence>
<protein>
    <recommendedName>
        <fullName evidence="6">RNA polymerase sigma factor</fullName>
    </recommendedName>
</protein>
<evidence type="ECO:0000256" key="5">
    <source>
        <dbReference type="ARBA" id="ARBA00023163"/>
    </source>
</evidence>
<evidence type="ECO:0000256" key="1">
    <source>
        <dbReference type="ARBA" id="ARBA00010641"/>
    </source>
</evidence>
<dbReference type="InterPro" id="IPR007627">
    <property type="entry name" value="RNA_pol_sigma70_r2"/>
</dbReference>
<evidence type="ECO:0000259" key="9">
    <source>
        <dbReference type="Pfam" id="PF08281"/>
    </source>
</evidence>
<comment type="similarity">
    <text evidence="1 6">Belongs to the sigma-70 factor family. ECF subfamily.</text>
</comment>
<evidence type="ECO:0000256" key="6">
    <source>
        <dbReference type="RuleBase" id="RU000716"/>
    </source>
</evidence>
<gene>
    <name evidence="10" type="ORF">BRM3_09890</name>
</gene>
<feature type="region of interest" description="Disordered" evidence="7">
    <location>
        <begin position="1"/>
        <end position="37"/>
    </location>
</feature>
<evidence type="ECO:0000256" key="3">
    <source>
        <dbReference type="ARBA" id="ARBA00023082"/>
    </source>
</evidence>
<feature type="compositionally biased region" description="Low complexity" evidence="7">
    <location>
        <begin position="8"/>
        <end position="22"/>
    </location>
</feature>
<evidence type="ECO:0000313" key="11">
    <source>
        <dbReference type="Proteomes" id="UP001164305"/>
    </source>
</evidence>
<keyword evidence="5 6" id="KW-0804">Transcription</keyword>
<dbReference type="Pfam" id="PF04542">
    <property type="entry name" value="Sigma70_r2"/>
    <property type="match status" value="1"/>
</dbReference>
<dbReference type="InterPro" id="IPR014284">
    <property type="entry name" value="RNA_pol_sigma-70_dom"/>
</dbReference>
<dbReference type="PANTHER" id="PTHR43133">
    <property type="entry name" value="RNA POLYMERASE ECF-TYPE SIGMA FACTO"/>
    <property type="match status" value="1"/>
</dbReference>
<accession>A0ABY6FYN5</accession>
<dbReference type="InterPro" id="IPR039425">
    <property type="entry name" value="RNA_pol_sigma-70-like"/>
</dbReference>
<dbReference type="Gene3D" id="1.10.1740.10">
    <property type="match status" value="1"/>
</dbReference>
<evidence type="ECO:0000313" key="10">
    <source>
        <dbReference type="EMBL" id="UYG15945.1"/>
    </source>
</evidence>
<dbReference type="InterPro" id="IPR013249">
    <property type="entry name" value="RNA_pol_sigma70_r4_t2"/>
</dbReference>